<proteinExistence type="predicted"/>
<gene>
    <name evidence="2" type="ORF">T05_7470</name>
</gene>
<reference evidence="2 3" key="1">
    <citation type="submission" date="2015-01" db="EMBL/GenBank/DDBJ databases">
        <title>Evolution of Trichinella species and genotypes.</title>
        <authorList>
            <person name="Korhonen P.K."/>
            <person name="Edoardo P."/>
            <person name="Giuseppe L.R."/>
            <person name="Gasser R.B."/>
        </authorList>
    </citation>
    <scope>NUCLEOTIDE SEQUENCE [LARGE SCALE GENOMIC DNA]</scope>
    <source>
        <strain evidence="2">ISS417</strain>
    </source>
</reference>
<comment type="caution">
    <text evidence="2">The sequence shown here is derived from an EMBL/GenBank/DDBJ whole genome shotgun (WGS) entry which is preliminary data.</text>
</comment>
<evidence type="ECO:0000313" key="2">
    <source>
        <dbReference type="EMBL" id="KRX40838.1"/>
    </source>
</evidence>
<organism evidence="2 3">
    <name type="scientific">Trichinella murrelli</name>
    <dbReference type="NCBI Taxonomy" id="144512"/>
    <lineage>
        <taxon>Eukaryota</taxon>
        <taxon>Metazoa</taxon>
        <taxon>Ecdysozoa</taxon>
        <taxon>Nematoda</taxon>
        <taxon>Enoplea</taxon>
        <taxon>Dorylaimia</taxon>
        <taxon>Trichinellida</taxon>
        <taxon>Trichinellidae</taxon>
        <taxon>Trichinella</taxon>
    </lineage>
</organism>
<dbReference type="OrthoDB" id="10423935at2759"/>
<keyword evidence="3" id="KW-1185">Reference proteome</keyword>
<accession>A0A0V0TP94</accession>
<sequence length="191" mass="21418">MLDVVGVTANVICTSRHPELSTKRSHQQKIYGEKRLVLTSTPQHGKSNRKPNSVAPSAVKPKREISDSAMNYARRRALQSTCPTSTEQQQLYRALASVMTAVISSAPSHMTTNGYVQCYQALSQVYRVSVRRTLLTYVKATLNSRKLSIEKSATFCLNLPLHRVSLEDLEDHTVQSALTIAAYEFQTNREY</sequence>
<dbReference type="AlphaFoldDB" id="A0A0V0TP94"/>
<dbReference type="Proteomes" id="UP000055048">
    <property type="component" value="Unassembled WGS sequence"/>
</dbReference>
<evidence type="ECO:0000256" key="1">
    <source>
        <dbReference type="SAM" id="MobiDB-lite"/>
    </source>
</evidence>
<protein>
    <submittedName>
        <fullName evidence="2">Uncharacterized protein</fullName>
    </submittedName>
</protein>
<name>A0A0V0TP94_9BILA</name>
<dbReference type="EMBL" id="JYDJ01000187">
    <property type="protein sequence ID" value="KRX40838.1"/>
    <property type="molecule type" value="Genomic_DNA"/>
</dbReference>
<feature type="compositionally biased region" description="Polar residues" evidence="1">
    <location>
        <begin position="38"/>
        <end position="55"/>
    </location>
</feature>
<feature type="region of interest" description="Disordered" evidence="1">
    <location>
        <begin position="37"/>
        <end position="65"/>
    </location>
</feature>
<evidence type="ECO:0000313" key="3">
    <source>
        <dbReference type="Proteomes" id="UP000055048"/>
    </source>
</evidence>